<protein>
    <submittedName>
        <fullName evidence="2">T9SS type A sorting domain-containing protein</fullName>
    </submittedName>
</protein>
<evidence type="ECO:0000259" key="1">
    <source>
        <dbReference type="Pfam" id="PF13860"/>
    </source>
</evidence>
<evidence type="ECO:0000313" key="2">
    <source>
        <dbReference type="EMBL" id="MBU2692588.1"/>
    </source>
</evidence>
<dbReference type="NCBIfam" id="TIGR04183">
    <property type="entry name" value="Por_Secre_tail"/>
    <property type="match status" value="1"/>
</dbReference>
<feature type="domain" description="FlgD/Vpr Ig-like" evidence="1">
    <location>
        <begin position="110"/>
        <end position="173"/>
    </location>
</feature>
<organism evidence="2 3">
    <name type="scientific">Eiseniibacteriota bacterium</name>
    <dbReference type="NCBI Taxonomy" id="2212470"/>
    <lineage>
        <taxon>Bacteria</taxon>
        <taxon>Candidatus Eiseniibacteriota</taxon>
    </lineage>
</organism>
<dbReference type="EMBL" id="JAHJDP010000096">
    <property type="protein sequence ID" value="MBU2692588.1"/>
    <property type="molecule type" value="Genomic_DNA"/>
</dbReference>
<comment type="caution">
    <text evidence="2">The sequence shown here is derived from an EMBL/GenBank/DDBJ whole genome shotgun (WGS) entry which is preliminary data.</text>
</comment>
<dbReference type="Proteomes" id="UP000777784">
    <property type="component" value="Unassembled WGS sequence"/>
</dbReference>
<name>A0A948WEA5_UNCEI</name>
<evidence type="ECO:0000313" key="3">
    <source>
        <dbReference type="Proteomes" id="UP000777784"/>
    </source>
</evidence>
<reference evidence="2" key="1">
    <citation type="submission" date="2021-05" db="EMBL/GenBank/DDBJ databases">
        <title>Energy efficiency and biological interactions define the core microbiome of deep oligotrophic groundwater.</title>
        <authorList>
            <person name="Mehrshad M."/>
            <person name="Lopez-Fernandez M."/>
            <person name="Bell E."/>
            <person name="Bernier-Latmani R."/>
            <person name="Bertilsson S."/>
            <person name="Dopson M."/>
        </authorList>
    </citation>
    <scope>NUCLEOTIDE SEQUENCE</scope>
    <source>
        <strain evidence="2">Modern_marine.mb.64</strain>
    </source>
</reference>
<dbReference type="AlphaFoldDB" id="A0A948WEA5"/>
<proteinExistence type="predicted"/>
<sequence length="186" mass="20109">MKRKIGRISYRLVIPTLLLALILCHPTSASTLITRHVFGLGGGAAVSANYGLIATLSQDVAGEARHHEFFIGSGFWHGGTPTTDVGDPDIPLPICFALSRIMPNPFTPSATIRYDVPALGGSVKIDIFNVTGRRIKTLVDAQKTPGQHSIVWDGRNDWGKPVGAGVYFVAMNAPGYRKSQRLICIR</sequence>
<gene>
    <name evidence="2" type="ORF">KJ970_16865</name>
</gene>
<dbReference type="Pfam" id="PF13860">
    <property type="entry name" value="FlgD_ig"/>
    <property type="match status" value="1"/>
</dbReference>
<dbReference type="Gene3D" id="2.60.40.4070">
    <property type="match status" value="1"/>
</dbReference>
<dbReference type="InterPro" id="IPR026444">
    <property type="entry name" value="Secre_tail"/>
</dbReference>
<accession>A0A948WEA5</accession>
<dbReference type="InterPro" id="IPR025965">
    <property type="entry name" value="FlgD/Vpr_Ig-like"/>
</dbReference>